<reference evidence="4 5" key="1">
    <citation type="submission" date="2019-01" db="EMBL/GenBank/DDBJ databases">
        <title>Whole Genome of Ornithobacterium rhinotracheale FARPER-174b.</title>
        <authorList>
            <person name="Tataje-Lavanda L.A."/>
            <person name="Montalvan A."/>
            <person name="Montesinos R."/>
            <person name="Zimic M."/>
            <person name="Fernandez-Sanchez M."/>
            <person name="Fernandez-Diaz M."/>
        </authorList>
    </citation>
    <scope>NUCLEOTIDE SEQUENCE [LARGE SCALE GENOMIC DNA]</scope>
    <source>
        <strain evidence="4 5">FARPER-174b</strain>
    </source>
</reference>
<dbReference type="CDD" id="cd16031">
    <property type="entry name" value="G6S_like"/>
    <property type="match status" value="1"/>
</dbReference>
<name>A0A3R5USK1_ORNRH</name>
<evidence type="ECO:0000259" key="3">
    <source>
        <dbReference type="Pfam" id="PF16347"/>
    </source>
</evidence>
<accession>A0A3R5USK1</accession>
<dbReference type="GO" id="GO:0016787">
    <property type="term" value="F:hydrolase activity"/>
    <property type="evidence" value="ECO:0007669"/>
    <property type="project" value="UniProtKB-KW"/>
</dbReference>
<evidence type="ECO:0000313" key="4">
    <source>
        <dbReference type="EMBL" id="QAR31325.1"/>
    </source>
</evidence>
<dbReference type="PROSITE" id="PS00523">
    <property type="entry name" value="SULFATASE_1"/>
    <property type="match status" value="1"/>
</dbReference>
<gene>
    <name evidence="4" type="ORF">EQP59_08230</name>
</gene>
<dbReference type="OrthoDB" id="9789742at2"/>
<protein>
    <submittedName>
        <fullName evidence="4">DUF4976 domain-containing protein</fullName>
    </submittedName>
</protein>
<dbReference type="AlphaFoldDB" id="A0A3R5USK1"/>
<dbReference type="InterPro" id="IPR032506">
    <property type="entry name" value="SGSH_C"/>
</dbReference>
<dbReference type="Proteomes" id="UP000287701">
    <property type="component" value="Chromosome"/>
</dbReference>
<feature type="domain" description="N-sulphoglucosamine sulphohydrolase C-terminal" evidence="3">
    <location>
        <begin position="340"/>
        <end position="488"/>
    </location>
</feature>
<proteinExistence type="inferred from homology"/>
<dbReference type="EMBL" id="CP035107">
    <property type="protein sequence ID" value="QAR31325.1"/>
    <property type="molecule type" value="Genomic_DNA"/>
</dbReference>
<dbReference type="Gene3D" id="3.40.720.10">
    <property type="entry name" value="Alkaline Phosphatase, subunit A"/>
    <property type="match status" value="1"/>
</dbReference>
<dbReference type="Pfam" id="PF16347">
    <property type="entry name" value="SGSH_C"/>
    <property type="match status" value="1"/>
</dbReference>
<evidence type="ECO:0000313" key="5">
    <source>
        <dbReference type="Proteomes" id="UP000287701"/>
    </source>
</evidence>
<sequence>MKKYLIIFYFFILSVSYSQSKKPNIVIIVSDDHAYQTISAYNHKDKYIQTPNIDRIANEGMLFKRAYVNNSICGPSRACLLTGKTSNKNGYKDNENSSYDSSQQQFVNILQDEGYQTAWIGKYHLGHNPKGFDFYKVLVGQGHYFNPDFITAQGRVREQGYVANVVQDEAEKWLDNRDPNKPFCLIIGHKNTHRTWMPDLPDLGAFDGVKFRIPNTFYDDYQSRPAAAKQEMSILKDMRMGYDLKMLPKDTRDGNFTRMTPEQRAAYDRYYGPIREAFEKEKPQGRNLAVWKFNRYMNDYLSTAVSLDRNIGRALDYLEKNNLAENTIVIYTSDQGFYMGEHGWFDKRWMYEESFRTPFVIKYPKLIKPKTETNAFMSNIDIAPTLLQLAGAKVPADMQGISFVPVLKDPKAKVQDQLYYHYYENGEHAVSPQFGVRNERFKLIRYYKRVNNWELFDLKKDPHELRNVYGNPAYAKVQKHMEELLKQQILKYDDQDALKVLETK</sequence>
<organism evidence="4 5">
    <name type="scientific">Ornithobacterium rhinotracheale</name>
    <dbReference type="NCBI Taxonomy" id="28251"/>
    <lineage>
        <taxon>Bacteria</taxon>
        <taxon>Pseudomonadati</taxon>
        <taxon>Bacteroidota</taxon>
        <taxon>Flavobacteriia</taxon>
        <taxon>Flavobacteriales</taxon>
        <taxon>Weeksellaceae</taxon>
        <taxon>Ornithobacterium</taxon>
    </lineage>
</organism>
<keyword evidence="2" id="KW-0378">Hydrolase</keyword>
<comment type="similarity">
    <text evidence="1">Belongs to the sulfatase family.</text>
</comment>
<dbReference type="PANTHER" id="PTHR43108">
    <property type="entry name" value="N-ACETYLGLUCOSAMINE-6-SULFATASE FAMILY MEMBER"/>
    <property type="match status" value="1"/>
</dbReference>
<evidence type="ECO:0000256" key="1">
    <source>
        <dbReference type="ARBA" id="ARBA00008779"/>
    </source>
</evidence>
<evidence type="ECO:0000256" key="2">
    <source>
        <dbReference type="ARBA" id="ARBA00022801"/>
    </source>
</evidence>
<dbReference type="InterPro" id="IPR024607">
    <property type="entry name" value="Sulfatase_CS"/>
</dbReference>
<dbReference type="InterPro" id="IPR017850">
    <property type="entry name" value="Alkaline_phosphatase_core_sf"/>
</dbReference>
<dbReference type="PROSITE" id="PS00149">
    <property type="entry name" value="SULFATASE_2"/>
    <property type="match status" value="1"/>
</dbReference>
<dbReference type="RefSeq" id="WP_128501759.1">
    <property type="nucleotide sequence ID" value="NZ_CP035107.1"/>
</dbReference>
<dbReference type="SUPFAM" id="SSF53649">
    <property type="entry name" value="Alkaline phosphatase-like"/>
    <property type="match status" value="1"/>
</dbReference>
<dbReference type="PANTHER" id="PTHR43108:SF6">
    <property type="entry name" value="N-SULPHOGLUCOSAMINE SULPHOHYDROLASE"/>
    <property type="match status" value="1"/>
</dbReference>